<keyword evidence="1" id="KW-0472">Membrane</keyword>
<name>A0ABW0MG77_9BURK</name>
<evidence type="ECO:0000313" key="3">
    <source>
        <dbReference type="Proteomes" id="UP001596101"/>
    </source>
</evidence>
<comment type="caution">
    <text evidence="2">The sequence shown here is derived from an EMBL/GenBank/DDBJ whole genome shotgun (WGS) entry which is preliminary data.</text>
</comment>
<keyword evidence="1" id="KW-0812">Transmembrane</keyword>
<evidence type="ECO:0008006" key="4">
    <source>
        <dbReference type="Google" id="ProtNLM"/>
    </source>
</evidence>
<dbReference type="EMBL" id="JBHSMR010000004">
    <property type="protein sequence ID" value="MFC5477169.1"/>
    <property type="molecule type" value="Genomic_DNA"/>
</dbReference>
<feature type="transmembrane region" description="Helical" evidence="1">
    <location>
        <begin position="12"/>
        <end position="35"/>
    </location>
</feature>
<feature type="transmembrane region" description="Helical" evidence="1">
    <location>
        <begin position="171"/>
        <end position="193"/>
    </location>
</feature>
<keyword evidence="1" id="KW-1133">Transmembrane helix</keyword>
<evidence type="ECO:0000256" key="1">
    <source>
        <dbReference type="SAM" id="Phobius"/>
    </source>
</evidence>
<feature type="transmembrane region" description="Helical" evidence="1">
    <location>
        <begin position="144"/>
        <end position="164"/>
    </location>
</feature>
<dbReference type="PROSITE" id="PS51257">
    <property type="entry name" value="PROKAR_LIPOPROTEIN"/>
    <property type="match status" value="1"/>
</dbReference>
<dbReference type="Proteomes" id="UP001596101">
    <property type="component" value="Unassembled WGS sequence"/>
</dbReference>
<protein>
    <recommendedName>
        <fullName evidence="4">Cation efflux family protein</fullName>
    </recommendedName>
</protein>
<feature type="transmembrane region" description="Helical" evidence="1">
    <location>
        <begin position="72"/>
        <end position="94"/>
    </location>
</feature>
<reference evidence="3" key="1">
    <citation type="journal article" date="2019" name="Int. J. Syst. Evol. Microbiol.">
        <title>The Global Catalogue of Microorganisms (GCM) 10K type strain sequencing project: providing services to taxonomists for standard genome sequencing and annotation.</title>
        <authorList>
            <consortium name="The Broad Institute Genomics Platform"/>
            <consortium name="The Broad Institute Genome Sequencing Center for Infectious Disease"/>
            <person name="Wu L."/>
            <person name="Ma J."/>
        </authorList>
    </citation>
    <scope>NUCLEOTIDE SEQUENCE [LARGE SCALE GENOMIC DNA]</scope>
    <source>
        <strain evidence="3">CCUG 43111</strain>
    </source>
</reference>
<sequence length="194" mass="20220">MSRNRASIGARSLIRLDLTAHGAALVSCTVGGVFLESVVLMGAASHHLATIGIRLLTAEQRNEQHQTPRDNIMFSIAQVALWTCCMSLAIYVASRGAHGMFHAKHLNAIAVLGFAMPGVLGCLTSAALVRRSVNPGRYIDKADALLSAVPSALVLCVAGGALLVDGGKLDAIVGLAIILMLGVRTLVCLARALD</sequence>
<evidence type="ECO:0000313" key="2">
    <source>
        <dbReference type="EMBL" id="MFC5477169.1"/>
    </source>
</evidence>
<feature type="transmembrane region" description="Helical" evidence="1">
    <location>
        <begin position="106"/>
        <end position="129"/>
    </location>
</feature>
<accession>A0ABW0MG77</accession>
<proteinExistence type="predicted"/>
<gene>
    <name evidence="2" type="ORF">ACFPQ5_03140</name>
</gene>
<keyword evidence="3" id="KW-1185">Reference proteome</keyword>
<organism evidence="2 3">
    <name type="scientific">Massilia suwonensis</name>
    <dbReference type="NCBI Taxonomy" id="648895"/>
    <lineage>
        <taxon>Bacteria</taxon>
        <taxon>Pseudomonadati</taxon>
        <taxon>Pseudomonadota</taxon>
        <taxon>Betaproteobacteria</taxon>
        <taxon>Burkholderiales</taxon>
        <taxon>Oxalobacteraceae</taxon>
        <taxon>Telluria group</taxon>
        <taxon>Massilia</taxon>
    </lineage>
</organism>